<organism evidence="3">
    <name type="scientific">Arion vulgaris</name>
    <dbReference type="NCBI Taxonomy" id="1028688"/>
    <lineage>
        <taxon>Eukaryota</taxon>
        <taxon>Metazoa</taxon>
        <taxon>Spiralia</taxon>
        <taxon>Lophotrochozoa</taxon>
        <taxon>Mollusca</taxon>
        <taxon>Gastropoda</taxon>
        <taxon>Heterobranchia</taxon>
        <taxon>Euthyneura</taxon>
        <taxon>Panpulmonata</taxon>
        <taxon>Eupulmonata</taxon>
        <taxon>Stylommatophora</taxon>
        <taxon>Helicina</taxon>
        <taxon>Arionoidea</taxon>
        <taxon>Arionidae</taxon>
        <taxon>Arion</taxon>
    </lineage>
</organism>
<dbReference type="EMBL" id="HACG01019932">
    <property type="protein sequence ID" value="CEK66797.1"/>
    <property type="molecule type" value="Transcribed_RNA"/>
</dbReference>
<protein>
    <submittedName>
        <fullName evidence="3">Uncharacterized protein</fullName>
    </submittedName>
</protein>
<dbReference type="EMBL" id="HACG01019930">
    <property type="protein sequence ID" value="CEK66795.1"/>
    <property type="molecule type" value="Transcribed_RNA"/>
</dbReference>
<accession>A0A0B6ZEB6</accession>
<dbReference type="EMBL" id="HACG01019931">
    <property type="protein sequence ID" value="CEK66796.1"/>
    <property type="molecule type" value="Transcribed_RNA"/>
</dbReference>
<dbReference type="AlphaFoldDB" id="A0A0B6ZEB6"/>
<evidence type="ECO:0000313" key="2">
    <source>
        <dbReference type="EMBL" id="CEK66796.1"/>
    </source>
</evidence>
<reference evidence="3" key="1">
    <citation type="submission" date="2014-12" db="EMBL/GenBank/DDBJ databases">
        <title>Insight into the proteome of Arion vulgaris.</title>
        <authorList>
            <person name="Aradska J."/>
            <person name="Bulat T."/>
            <person name="Smidak R."/>
            <person name="Sarate P."/>
            <person name="Gangsoo J."/>
            <person name="Sialana F."/>
            <person name="Bilban M."/>
            <person name="Lubec G."/>
        </authorList>
    </citation>
    <scope>NUCLEOTIDE SEQUENCE</scope>
    <source>
        <tissue evidence="3">Skin</tissue>
    </source>
</reference>
<proteinExistence type="predicted"/>
<sequence length="50" mass="5676">MPTKNLNDAFYIINVTPKDSINPMDLIVEGEKKRSAVYYQTCLENVIVEG</sequence>
<evidence type="ECO:0000313" key="1">
    <source>
        <dbReference type="EMBL" id="CEK66795.1"/>
    </source>
</evidence>
<evidence type="ECO:0000313" key="3">
    <source>
        <dbReference type="EMBL" id="CEK66797.1"/>
    </source>
</evidence>
<name>A0A0B6ZEB6_9EUPU</name>
<gene>
    <name evidence="3" type="primary">ORF60194</name>
    <name evidence="1" type="synonym">ORF60190</name>
    <name evidence="2" type="synonym">ORF60193</name>
</gene>